<feature type="chain" id="PRO_5046958342" evidence="1">
    <location>
        <begin position="21"/>
        <end position="68"/>
    </location>
</feature>
<sequence length="68" mass="7698">MKLKKIGLTAISMVMLFSTAMSNLSIVSAKQIDVLIREYETGYKTDKGTNLLKLRIKSDDIPDYETKK</sequence>
<proteinExistence type="predicted"/>
<evidence type="ECO:0000313" key="3">
    <source>
        <dbReference type="Proteomes" id="UP001060112"/>
    </source>
</evidence>
<feature type="signal peptide" evidence="1">
    <location>
        <begin position="1"/>
        <end position="20"/>
    </location>
</feature>
<evidence type="ECO:0000313" key="2">
    <source>
        <dbReference type="EMBL" id="UTY40513.1"/>
    </source>
</evidence>
<reference evidence="2" key="1">
    <citation type="submission" date="2022-07" db="EMBL/GenBank/DDBJ databases">
        <title>Faecal culturing of patients with breast cancer.</title>
        <authorList>
            <person name="Teng N.M.Y."/>
            <person name="Kiu R."/>
            <person name="Evans R."/>
            <person name="Baker D.J."/>
            <person name="Zenner C."/>
            <person name="Robinson S.D."/>
            <person name="Hall L.J."/>
        </authorList>
    </citation>
    <scope>NUCLEOTIDE SEQUENCE</scope>
    <source>
        <strain evidence="2">LH1062</strain>
    </source>
</reference>
<dbReference type="Proteomes" id="UP001060112">
    <property type="component" value="Chromosome"/>
</dbReference>
<keyword evidence="1" id="KW-0732">Signal</keyword>
<dbReference type="RefSeq" id="WP_290141936.1">
    <property type="nucleotide sequence ID" value="NZ_CP101620.1"/>
</dbReference>
<evidence type="ECO:0000256" key="1">
    <source>
        <dbReference type="SAM" id="SignalP"/>
    </source>
</evidence>
<organism evidence="2 3">
    <name type="scientific">Allocoprobacillus halotolerans</name>
    <dbReference type="NCBI Taxonomy" id="2944914"/>
    <lineage>
        <taxon>Bacteria</taxon>
        <taxon>Bacillati</taxon>
        <taxon>Bacillota</taxon>
        <taxon>Erysipelotrichia</taxon>
        <taxon>Erysipelotrichales</taxon>
        <taxon>Erysipelotrichaceae</taxon>
        <taxon>Allocoprobacillus</taxon>
    </lineage>
</organism>
<dbReference type="EMBL" id="CP101620">
    <property type="protein sequence ID" value="UTY40513.1"/>
    <property type="molecule type" value="Genomic_DNA"/>
</dbReference>
<protein>
    <submittedName>
        <fullName evidence="2">Uncharacterized protein</fullName>
    </submittedName>
</protein>
<keyword evidence="3" id="KW-1185">Reference proteome</keyword>
<accession>A0ABY5I903</accession>
<gene>
    <name evidence="2" type="ORF">NMU03_06965</name>
</gene>
<name>A0ABY5I903_9FIRM</name>